<evidence type="ECO:0000313" key="2">
    <source>
        <dbReference type="EMBL" id="KAK5856367.1"/>
    </source>
</evidence>
<sequence>MTNPESFQYGQPPMTPGAASSASSSSAGIQEQTNTNTMLMPPRSHPSPNVPHAAPHSYTTTPQVPTMKERFSEKLLSNPSLWSLNALTSQVENISNNVQQLLLSEAMVANKKGGKRSSGGSNSSAGSGAPAKKGEEYKSPPYPDGGGGGGGGSIGGGTMQDPYSTPQHQPTPMELHEGGYSSSSDEQLERGYYYCGQGRSPAQAPNNTQLSLDTASSCSMTSPDDMSTRSGDSGLHNLTPDPNRCQSSQGGDGMSTPVKSIGDERSPTSFTIPSPMKQERDSPSDIQHINEPVKENFEESAWTEKTSEKEEVSTGNTPDHERDSDTTKSTEHLEKWSDEEKCPALYGKVNEEVTENNYCYKETVYQEAQSKYDPDTRDSVEQSPAALSDTSQKEHFGHEMKSEAFKSESPTASESSVKTLPFISRGDLEQDQYSTEKEDSSENTSPSPQVEALDESNSDKRERRNDEEEVEEEGGGQKEADEEQEEEIQKHEQPSLSPPLSVEVREELGEGEKVSSTEEHMNNRDEQERSPGDFCGRTESQTAELQTDNKPSGAPAYPNTAAATAAADASARESAIGDTAPQPQSAMPFFSALNDKTTPSAQTRDHIDHIDAKVLEPDSPQLPGKSILPSAPPGLTLHPLPKKVMRTWSRASAALVL</sequence>
<keyword evidence="3" id="KW-1185">Reference proteome</keyword>
<dbReference type="AlphaFoldDB" id="A0AAN7X7F5"/>
<feature type="compositionally biased region" description="Polar residues" evidence="1">
    <location>
        <begin position="203"/>
        <end position="231"/>
    </location>
</feature>
<feature type="compositionally biased region" description="Basic and acidic residues" evidence="1">
    <location>
        <begin position="457"/>
        <end position="466"/>
    </location>
</feature>
<proteinExistence type="predicted"/>
<organism evidence="2 3">
    <name type="scientific">Eleginops maclovinus</name>
    <name type="common">Patagonian blennie</name>
    <name type="synonym">Eleginus maclovinus</name>
    <dbReference type="NCBI Taxonomy" id="56733"/>
    <lineage>
        <taxon>Eukaryota</taxon>
        <taxon>Metazoa</taxon>
        <taxon>Chordata</taxon>
        <taxon>Craniata</taxon>
        <taxon>Vertebrata</taxon>
        <taxon>Euteleostomi</taxon>
        <taxon>Actinopterygii</taxon>
        <taxon>Neopterygii</taxon>
        <taxon>Teleostei</taxon>
        <taxon>Neoteleostei</taxon>
        <taxon>Acanthomorphata</taxon>
        <taxon>Eupercaria</taxon>
        <taxon>Perciformes</taxon>
        <taxon>Notothenioidei</taxon>
        <taxon>Eleginopidae</taxon>
        <taxon>Eleginops</taxon>
    </lineage>
</organism>
<feature type="compositionally biased region" description="Basic and acidic residues" evidence="1">
    <location>
        <begin position="391"/>
        <end position="406"/>
    </location>
</feature>
<evidence type="ECO:0000256" key="1">
    <source>
        <dbReference type="SAM" id="MobiDB-lite"/>
    </source>
</evidence>
<dbReference type="GO" id="GO:0006357">
    <property type="term" value="P:regulation of transcription by RNA polymerase II"/>
    <property type="evidence" value="ECO:0007669"/>
    <property type="project" value="TreeGrafter"/>
</dbReference>
<gene>
    <name evidence="2" type="ORF">PBY51_007970</name>
</gene>
<comment type="caution">
    <text evidence="2">The sequence shown here is derived from an EMBL/GenBank/DDBJ whole genome shotgun (WGS) entry which is preliminary data.</text>
</comment>
<feature type="region of interest" description="Disordered" evidence="1">
    <location>
        <begin position="1"/>
        <end position="72"/>
    </location>
</feature>
<feature type="compositionally biased region" description="Gly residues" evidence="1">
    <location>
        <begin position="144"/>
        <end position="158"/>
    </location>
</feature>
<reference evidence="2 3" key="1">
    <citation type="journal article" date="2023" name="Genes (Basel)">
        <title>Chromosome-Level Genome Assembly and Circadian Gene Repertoire of the Patagonia Blennie Eleginops maclovinus-The Closest Ancestral Proxy of Antarctic Cryonotothenioids.</title>
        <authorList>
            <person name="Cheng C.C."/>
            <person name="Rivera-Colon A.G."/>
            <person name="Minhas B.F."/>
            <person name="Wilson L."/>
            <person name="Rayamajhi N."/>
            <person name="Vargas-Chacoff L."/>
            <person name="Catchen J.M."/>
        </authorList>
    </citation>
    <scope>NUCLEOTIDE SEQUENCE [LARGE SCALE GENOMIC DNA]</scope>
    <source>
        <strain evidence="2">JMC-PN-2008</strain>
    </source>
</reference>
<dbReference type="PANTHER" id="PTHR14955">
    <property type="entry name" value="RETINOIC ACID INDUCED 1/TRANSCRIPTION FACTOR 20"/>
    <property type="match status" value="1"/>
</dbReference>
<protein>
    <submittedName>
        <fullName evidence="2">Uncharacterized protein</fullName>
    </submittedName>
</protein>
<dbReference type="EMBL" id="JAUZQC010000017">
    <property type="protein sequence ID" value="KAK5856367.1"/>
    <property type="molecule type" value="Genomic_DNA"/>
</dbReference>
<dbReference type="GO" id="GO:0005634">
    <property type="term" value="C:nucleus"/>
    <property type="evidence" value="ECO:0007669"/>
    <property type="project" value="TreeGrafter"/>
</dbReference>
<feature type="compositionally biased region" description="Low complexity" evidence="1">
    <location>
        <begin position="554"/>
        <end position="574"/>
    </location>
</feature>
<reference evidence="2 3" key="2">
    <citation type="journal article" date="2023" name="Mol. Biol. Evol.">
        <title>Genomics of Secondarily Temperate Adaptation in the Only Non-Antarctic Icefish.</title>
        <authorList>
            <person name="Rivera-Colon A.G."/>
            <person name="Rayamajhi N."/>
            <person name="Minhas B.F."/>
            <person name="Madrigal G."/>
            <person name="Bilyk K.T."/>
            <person name="Yoon V."/>
            <person name="Hune M."/>
            <person name="Gregory S."/>
            <person name="Cheng C.H.C."/>
            <person name="Catchen J.M."/>
        </authorList>
    </citation>
    <scope>NUCLEOTIDE SEQUENCE [LARGE SCALE GENOMIC DNA]</scope>
    <source>
        <strain evidence="2">JMC-PN-2008</strain>
    </source>
</reference>
<feature type="compositionally biased region" description="Low complexity" evidence="1">
    <location>
        <begin position="18"/>
        <end position="27"/>
    </location>
</feature>
<feature type="compositionally biased region" description="Low complexity" evidence="1">
    <location>
        <begin position="118"/>
        <end position="131"/>
    </location>
</feature>
<name>A0AAN7X7F5_ELEMC</name>
<feature type="compositionally biased region" description="Basic and acidic residues" evidence="1">
    <location>
        <begin position="370"/>
        <end position="380"/>
    </location>
</feature>
<feature type="compositionally biased region" description="Basic and acidic residues" evidence="1">
    <location>
        <begin position="503"/>
        <end position="531"/>
    </location>
</feature>
<dbReference type="Proteomes" id="UP001346869">
    <property type="component" value="Unassembled WGS sequence"/>
</dbReference>
<dbReference type="GO" id="GO:0032922">
    <property type="term" value="P:circadian regulation of gene expression"/>
    <property type="evidence" value="ECO:0007669"/>
    <property type="project" value="TreeGrafter"/>
</dbReference>
<dbReference type="PANTHER" id="PTHR14955:SF6">
    <property type="entry name" value="RETINOIC ACID-INDUCED PROTEIN 1"/>
    <property type="match status" value="1"/>
</dbReference>
<feature type="compositionally biased region" description="Polar residues" evidence="1">
    <location>
        <begin position="161"/>
        <end position="170"/>
    </location>
</feature>
<feature type="compositionally biased region" description="Basic and acidic residues" evidence="1">
    <location>
        <begin position="305"/>
        <end position="342"/>
    </location>
</feature>
<feature type="compositionally biased region" description="Polar residues" evidence="1">
    <location>
        <begin position="538"/>
        <end position="550"/>
    </location>
</feature>
<evidence type="ECO:0000313" key="3">
    <source>
        <dbReference type="Proteomes" id="UP001346869"/>
    </source>
</evidence>
<dbReference type="InterPro" id="IPR052440">
    <property type="entry name" value="Trans_Reg/Chrom_Remod"/>
</dbReference>
<feature type="region of interest" description="Disordered" evidence="1">
    <location>
        <begin position="111"/>
        <end position="609"/>
    </location>
</feature>
<feature type="compositionally biased region" description="Polar residues" evidence="1">
    <location>
        <begin position="408"/>
        <end position="418"/>
    </location>
</feature>
<feature type="compositionally biased region" description="Acidic residues" evidence="1">
    <location>
        <begin position="467"/>
        <end position="486"/>
    </location>
</feature>
<feature type="compositionally biased region" description="Polar residues" evidence="1">
    <location>
        <begin position="28"/>
        <end position="38"/>
    </location>
</feature>
<accession>A0AAN7X7F5</accession>